<feature type="transmembrane region" description="Helical" evidence="7">
    <location>
        <begin position="79"/>
        <end position="101"/>
    </location>
</feature>
<evidence type="ECO:0000256" key="1">
    <source>
        <dbReference type="ARBA" id="ARBA00004651"/>
    </source>
</evidence>
<evidence type="ECO:0000256" key="5">
    <source>
        <dbReference type="ARBA" id="ARBA00022989"/>
    </source>
</evidence>
<evidence type="ECO:0000313" key="9">
    <source>
        <dbReference type="Proteomes" id="UP001595741"/>
    </source>
</evidence>
<feature type="transmembrane region" description="Helical" evidence="7">
    <location>
        <begin position="113"/>
        <end position="141"/>
    </location>
</feature>
<keyword evidence="4 7" id="KW-0812">Transmembrane</keyword>
<feature type="transmembrane region" description="Helical" evidence="7">
    <location>
        <begin position="153"/>
        <end position="173"/>
    </location>
</feature>
<comment type="similarity">
    <text evidence="2">Belongs to the chromate ion transporter (CHR) (TC 2.A.51) family.</text>
</comment>
<dbReference type="Pfam" id="PF02417">
    <property type="entry name" value="Chromate_transp"/>
    <property type="match status" value="1"/>
</dbReference>
<dbReference type="Proteomes" id="UP001595741">
    <property type="component" value="Unassembled WGS sequence"/>
</dbReference>
<organism evidence="8 9">
    <name type="scientific">Vogesella facilis</name>
    <dbReference type="NCBI Taxonomy" id="1655232"/>
    <lineage>
        <taxon>Bacteria</taxon>
        <taxon>Pseudomonadati</taxon>
        <taxon>Pseudomonadota</taxon>
        <taxon>Betaproteobacteria</taxon>
        <taxon>Neisseriales</taxon>
        <taxon>Chromobacteriaceae</taxon>
        <taxon>Vogesella</taxon>
    </lineage>
</organism>
<keyword evidence="6 7" id="KW-0472">Membrane</keyword>
<dbReference type="EMBL" id="JBHRXN010000036">
    <property type="protein sequence ID" value="MFC3534067.1"/>
    <property type="molecule type" value="Genomic_DNA"/>
</dbReference>
<protein>
    <submittedName>
        <fullName evidence="8">Chromate transporter</fullName>
    </submittedName>
</protein>
<gene>
    <name evidence="8" type="ORF">ACFOLG_18020</name>
</gene>
<name>A0ABV7RKW6_9NEIS</name>
<evidence type="ECO:0000256" key="3">
    <source>
        <dbReference type="ARBA" id="ARBA00022475"/>
    </source>
</evidence>
<keyword evidence="9" id="KW-1185">Reference proteome</keyword>
<evidence type="ECO:0000256" key="6">
    <source>
        <dbReference type="ARBA" id="ARBA00023136"/>
    </source>
</evidence>
<sequence length="220" mass="22709">MMLWTLSMLCAQFSLLGLSFAALALWQLPLLLVFAGAAVGLLLAGGGAMMLWTLFILFAQFSLLAVGGANAVVPEIHRVVVGELGWLSGAQFADLFAIAQAAPGPNVLVVSLIGWHMAGVAGAVVSLLGICLPSSLLSFAVARWWQRVQGGRLALAIERGLAPLTVGLVLAGASSMLQALAPSSAGLLLCAASALLAWRLRLNPLWLLAGGGLMGMLGWV</sequence>
<accession>A0ABV7RKW6</accession>
<dbReference type="RefSeq" id="WP_386094742.1">
    <property type="nucleotide sequence ID" value="NZ_JBHRXN010000036.1"/>
</dbReference>
<comment type="subcellular location">
    <subcellularLocation>
        <location evidence="1">Cell membrane</location>
        <topology evidence="1">Multi-pass membrane protein</topology>
    </subcellularLocation>
</comment>
<proteinExistence type="inferred from homology"/>
<keyword evidence="5 7" id="KW-1133">Transmembrane helix</keyword>
<evidence type="ECO:0000256" key="2">
    <source>
        <dbReference type="ARBA" id="ARBA00005262"/>
    </source>
</evidence>
<dbReference type="InterPro" id="IPR052518">
    <property type="entry name" value="CHR_Transporter"/>
</dbReference>
<dbReference type="PANTHER" id="PTHR43663:SF1">
    <property type="entry name" value="CHROMATE TRANSPORTER"/>
    <property type="match status" value="1"/>
</dbReference>
<feature type="transmembrane region" description="Helical" evidence="7">
    <location>
        <begin position="31"/>
        <end position="58"/>
    </location>
</feature>
<evidence type="ECO:0000256" key="4">
    <source>
        <dbReference type="ARBA" id="ARBA00022692"/>
    </source>
</evidence>
<evidence type="ECO:0000256" key="7">
    <source>
        <dbReference type="SAM" id="Phobius"/>
    </source>
</evidence>
<dbReference type="InterPro" id="IPR003370">
    <property type="entry name" value="Chromate_transpt"/>
</dbReference>
<reference evidence="9" key="1">
    <citation type="journal article" date="2019" name="Int. J. Syst. Evol. Microbiol.">
        <title>The Global Catalogue of Microorganisms (GCM) 10K type strain sequencing project: providing services to taxonomists for standard genome sequencing and annotation.</title>
        <authorList>
            <consortium name="The Broad Institute Genomics Platform"/>
            <consortium name="The Broad Institute Genome Sequencing Center for Infectious Disease"/>
            <person name="Wu L."/>
            <person name="Ma J."/>
        </authorList>
    </citation>
    <scope>NUCLEOTIDE SEQUENCE [LARGE SCALE GENOMIC DNA]</scope>
    <source>
        <strain evidence="9">KCTC 42742</strain>
    </source>
</reference>
<comment type="caution">
    <text evidence="8">The sequence shown here is derived from an EMBL/GenBank/DDBJ whole genome shotgun (WGS) entry which is preliminary data.</text>
</comment>
<evidence type="ECO:0000313" key="8">
    <source>
        <dbReference type="EMBL" id="MFC3534067.1"/>
    </source>
</evidence>
<dbReference type="PANTHER" id="PTHR43663">
    <property type="entry name" value="CHROMATE TRANSPORT PROTEIN-RELATED"/>
    <property type="match status" value="1"/>
</dbReference>
<keyword evidence="3" id="KW-1003">Cell membrane</keyword>